<reference evidence="2 3" key="1">
    <citation type="submission" date="2020-08" db="EMBL/GenBank/DDBJ databases">
        <authorList>
            <person name="Koutsovoulos G."/>
            <person name="Danchin GJ E."/>
        </authorList>
    </citation>
    <scope>NUCLEOTIDE SEQUENCE [LARGE SCALE GENOMIC DNA]</scope>
</reference>
<dbReference type="AlphaFoldDB" id="A0A6V7VMW7"/>
<evidence type="ECO:0000313" key="2">
    <source>
        <dbReference type="EMBL" id="CAD2175768.1"/>
    </source>
</evidence>
<protein>
    <submittedName>
        <fullName evidence="2">Uncharacterized protein</fullName>
    </submittedName>
</protein>
<evidence type="ECO:0000313" key="3">
    <source>
        <dbReference type="Proteomes" id="UP000580250"/>
    </source>
</evidence>
<feature type="region of interest" description="Disordered" evidence="1">
    <location>
        <begin position="1"/>
        <end position="26"/>
    </location>
</feature>
<accession>A0A6V7VMW7</accession>
<evidence type="ECO:0000256" key="1">
    <source>
        <dbReference type="SAM" id="MobiDB-lite"/>
    </source>
</evidence>
<feature type="compositionally biased region" description="Polar residues" evidence="1">
    <location>
        <begin position="1"/>
        <end position="10"/>
    </location>
</feature>
<gene>
    <name evidence="2" type="ORF">MENT_LOCUS27512</name>
</gene>
<organism evidence="2 3">
    <name type="scientific">Meloidogyne enterolobii</name>
    <name type="common">Root-knot nematode worm</name>
    <name type="synonym">Meloidogyne mayaguensis</name>
    <dbReference type="NCBI Taxonomy" id="390850"/>
    <lineage>
        <taxon>Eukaryota</taxon>
        <taxon>Metazoa</taxon>
        <taxon>Ecdysozoa</taxon>
        <taxon>Nematoda</taxon>
        <taxon>Chromadorea</taxon>
        <taxon>Rhabditida</taxon>
        <taxon>Tylenchina</taxon>
        <taxon>Tylenchomorpha</taxon>
        <taxon>Tylenchoidea</taxon>
        <taxon>Meloidogynidae</taxon>
        <taxon>Meloidogyninae</taxon>
        <taxon>Meloidogyne</taxon>
    </lineage>
</organism>
<proteinExistence type="predicted"/>
<dbReference type="EMBL" id="CAJEWN010000261">
    <property type="protein sequence ID" value="CAD2175768.1"/>
    <property type="molecule type" value="Genomic_DNA"/>
</dbReference>
<dbReference type="Proteomes" id="UP000580250">
    <property type="component" value="Unassembled WGS sequence"/>
</dbReference>
<sequence length="81" mass="9835">MENYNINSFFDLQSSSSDADDEDNSLINPQNKFIKKEFHVDKRGKRWEFLQKIMSQKDLDIVCEENLLEMLDERSDRIRFW</sequence>
<name>A0A6V7VMW7_MELEN</name>
<comment type="caution">
    <text evidence="2">The sequence shown here is derived from an EMBL/GenBank/DDBJ whole genome shotgun (WGS) entry which is preliminary data.</text>
</comment>